<dbReference type="OrthoDB" id="4234784at2"/>
<reference evidence="1 2" key="1">
    <citation type="submission" date="2019-07" db="EMBL/GenBank/DDBJ databases">
        <title>New species of Amycolatopsis and Streptomyces.</title>
        <authorList>
            <person name="Duangmal K."/>
            <person name="Teo W.F.A."/>
            <person name="Lipun K."/>
        </authorList>
    </citation>
    <scope>NUCLEOTIDE SEQUENCE [LARGE SCALE GENOMIC DNA]</scope>
    <source>
        <strain evidence="1 2">NBRC 109810</strain>
    </source>
</reference>
<accession>A0A5N8VED9</accession>
<organism evidence="1 2">
    <name type="scientific">Streptomyces adustus</name>
    <dbReference type="NCBI Taxonomy" id="1609272"/>
    <lineage>
        <taxon>Bacteria</taxon>
        <taxon>Bacillati</taxon>
        <taxon>Actinomycetota</taxon>
        <taxon>Actinomycetes</taxon>
        <taxon>Kitasatosporales</taxon>
        <taxon>Streptomycetaceae</taxon>
        <taxon>Streptomyces</taxon>
    </lineage>
</organism>
<sequence length="98" mass="11080">MTEQKVDNPRKADLVRLRGDLAKEVERLRTALRRPTEDLGGDQVWVGRNARSWHTGLAGRNKKLAMEVDKLLPQLDAAIRAEADQVSPADARAYRRGY</sequence>
<comment type="caution">
    <text evidence="1">The sequence shown here is derived from an EMBL/GenBank/DDBJ whole genome shotgun (WGS) entry which is preliminary data.</text>
</comment>
<dbReference type="AlphaFoldDB" id="A0A5N8VED9"/>
<dbReference type="EMBL" id="VJZD01000081">
    <property type="protein sequence ID" value="MPY33607.1"/>
    <property type="molecule type" value="Genomic_DNA"/>
</dbReference>
<keyword evidence="2" id="KW-1185">Reference proteome</keyword>
<name>A0A5N8VED9_9ACTN</name>
<evidence type="ECO:0000313" key="2">
    <source>
        <dbReference type="Proteomes" id="UP000325849"/>
    </source>
</evidence>
<proteinExistence type="predicted"/>
<gene>
    <name evidence="1" type="ORF">FNH09_20850</name>
</gene>
<dbReference type="Proteomes" id="UP000325849">
    <property type="component" value="Unassembled WGS sequence"/>
</dbReference>
<evidence type="ECO:0000313" key="1">
    <source>
        <dbReference type="EMBL" id="MPY33607.1"/>
    </source>
</evidence>
<protein>
    <submittedName>
        <fullName evidence="1">Uncharacterized protein</fullName>
    </submittedName>
</protein>
<dbReference type="RefSeq" id="WP_152890193.1">
    <property type="nucleotide sequence ID" value="NZ_JBHJTU010000034.1"/>
</dbReference>